<comment type="caution">
    <text evidence="1">The sequence shown here is derived from an EMBL/GenBank/DDBJ whole genome shotgun (WGS) entry which is preliminary data.</text>
</comment>
<dbReference type="Gene3D" id="3.80.10.10">
    <property type="entry name" value="Ribonuclease Inhibitor"/>
    <property type="match status" value="1"/>
</dbReference>
<gene>
    <name evidence="1" type="ORF">H0H81_006510</name>
</gene>
<organism evidence="1 2">
    <name type="scientific">Sphagnurus paluster</name>
    <dbReference type="NCBI Taxonomy" id="117069"/>
    <lineage>
        <taxon>Eukaryota</taxon>
        <taxon>Fungi</taxon>
        <taxon>Dikarya</taxon>
        <taxon>Basidiomycota</taxon>
        <taxon>Agaricomycotina</taxon>
        <taxon>Agaricomycetes</taxon>
        <taxon>Agaricomycetidae</taxon>
        <taxon>Agaricales</taxon>
        <taxon>Tricholomatineae</taxon>
        <taxon>Lyophyllaceae</taxon>
        <taxon>Sphagnurus</taxon>
    </lineage>
</organism>
<dbReference type="Proteomes" id="UP000717328">
    <property type="component" value="Unassembled WGS sequence"/>
</dbReference>
<dbReference type="InterPro" id="IPR032675">
    <property type="entry name" value="LRR_dom_sf"/>
</dbReference>
<keyword evidence="2" id="KW-1185">Reference proteome</keyword>
<name>A0A9P7FTA6_9AGAR</name>
<dbReference type="OrthoDB" id="3365698at2759"/>
<reference evidence="1" key="1">
    <citation type="submission" date="2021-02" db="EMBL/GenBank/DDBJ databases">
        <authorList>
            <person name="Nieuwenhuis M."/>
            <person name="Van De Peppel L.J.J."/>
        </authorList>
    </citation>
    <scope>NUCLEOTIDE SEQUENCE</scope>
    <source>
        <strain evidence="1">D49</strain>
    </source>
</reference>
<sequence length="350" mass="40239">MSIDCLNENDFETIKHKLWRNNARPTPHAKKTLEALLSRVLDEIADVDADILRLQLEMDHLLKRMNESTIMRQEKETTASTYKARLSAITELHEFSFMLQIPTAAASTIENLTEERPTLHFPHLTTLKIQTYASTSKETEPEQIDLQERSLAEVLSNIQFPALKHLQLICTPRPDFPESMDIIFKSLQPWLVSLRRLAIVYNLIDVAQLSEILSPCRNLELLAIYPNNYSQVDSAAILRKLYPAPESPQIKHPFPRLTNFVAYLACDTIEKSESAAVEFKRLLCAWAQDPSRERLVESVGFYIRDDEKNHDAHRLVLEKLESELSGSGFTLVTNVFKFSKRIQNDFFNVL</sequence>
<protein>
    <submittedName>
        <fullName evidence="1">Uncharacterized protein</fullName>
    </submittedName>
</protein>
<proteinExistence type="predicted"/>
<evidence type="ECO:0000313" key="2">
    <source>
        <dbReference type="Proteomes" id="UP000717328"/>
    </source>
</evidence>
<accession>A0A9P7FTA6</accession>
<dbReference type="AlphaFoldDB" id="A0A9P7FTA6"/>
<evidence type="ECO:0000313" key="1">
    <source>
        <dbReference type="EMBL" id="KAG5636890.1"/>
    </source>
</evidence>
<reference evidence="1" key="2">
    <citation type="submission" date="2021-10" db="EMBL/GenBank/DDBJ databases">
        <title>Phylogenomics reveals ancestral predisposition of the termite-cultivated fungus Termitomyces towards a domesticated lifestyle.</title>
        <authorList>
            <person name="Auxier B."/>
            <person name="Grum-Grzhimaylo A."/>
            <person name="Cardenas M.E."/>
            <person name="Lodge J.D."/>
            <person name="Laessoe T."/>
            <person name="Pedersen O."/>
            <person name="Smith M.E."/>
            <person name="Kuyper T.W."/>
            <person name="Franco-Molano E.A."/>
            <person name="Baroni T.J."/>
            <person name="Aanen D.K."/>
        </authorList>
    </citation>
    <scope>NUCLEOTIDE SEQUENCE</scope>
    <source>
        <strain evidence="1">D49</strain>
    </source>
</reference>
<dbReference type="EMBL" id="JABCKI010005882">
    <property type="protein sequence ID" value="KAG5636890.1"/>
    <property type="molecule type" value="Genomic_DNA"/>
</dbReference>
<dbReference type="SUPFAM" id="SSF52047">
    <property type="entry name" value="RNI-like"/>
    <property type="match status" value="1"/>
</dbReference>